<keyword evidence="9" id="KW-1185">Reference proteome</keyword>
<evidence type="ECO:0000259" key="7">
    <source>
        <dbReference type="PROSITE" id="PS50217"/>
    </source>
</evidence>
<dbReference type="Pfam" id="PF08601">
    <property type="entry name" value="PAP1"/>
    <property type="match status" value="1"/>
</dbReference>
<dbReference type="OrthoDB" id="5380163at2759"/>
<dbReference type="GO" id="GO:1900101">
    <property type="term" value="P:regulation of endoplasmic reticulum unfolded protein response"/>
    <property type="evidence" value="ECO:0007669"/>
    <property type="project" value="EnsemblFungi"/>
</dbReference>
<dbReference type="SUPFAM" id="SSF111430">
    <property type="entry name" value="YAP1 redox domain"/>
    <property type="match status" value="1"/>
</dbReference>
<feature type="compositionally biased region" description="Low complexity" evidence="6">
    <location>
        <begin position="467"/>
        <end position="485"/>
    </location>
</feature>
<keyword evidence="4" id="KW-0804">Transcription</keyword>
<name>A0A1G4JVJ3_9SACH</name>
<dbReference type="GO" id="GO:0000304">
    <property type="term" value="P:response to singlet oxygen"/>
    <property type="evidence" value="ECO:0007669"/>
    <property type="project" value="EnsemblFungi"/>
</dbReference>
<proteinExistence type="predicted"/>
<reference evidence="9" key="1">
    <citation type="submission" date="2016-03" db="EMBL/GenBank/DDBJ databases">
        <authorList>
            <person name="Devillers H."/>
        </authorList>
    </citation>
    <scope>NUCLEOTIDE SEQUENCE [LARGE SCALE GENOMIC DNA]</scope>
</reference>
<dbReference type="PANTHER" id="PTHR40621:SF6">
    <property type="entry name" value="AP-1-LIKE TRANSCRIPTION FACTOR YAP1-RELATED"/>
    <property type="match status" value="1"/>
</dbReference>
<evidence type="ECO:0000256" key="6">
    <source>
        <dbReference type="SAM" id="MobiDB-lite"/>
    </source>
</evidence>
<dbReference type="Proteomes" id="UP000190274">
    <property type="component" value="Chromosome G"/>
</dbReference>
<keyword evidence="5" id="KW-0539">Nucleus</keyword>
<dbReference type="GO" id="GO:0000976">
    <property type="term" value="F:transcription cis-regulatory region binding"/>
    <property type="evidence" value="ECO:0007669"/>
    <property type="project" value="InterPro"/>
</dbReference>
<organism evidence="8 9">
    <name type="scientific">Lachancea dasiensis</name>
    <dbReference type="NCBI Taxonomy" id="1072105"/>
    <lineage>
        <taxon>Eukaryota</taxon>
        <taxon>Fungi</taxon>
        <taxon>Dikarya</taxon>
        <taxon>Ascomycota</taxon>
        <taxon>Saccharomycotina</taxon>
        <taxon>Saccharomycetes</taxon>
        <taxon>Saccharomycetales</taxon>
        <taxon>Saccharomycetaceae</taxon>
        <taxon>Lachancea</taxon>
    </lineage>
</organism>
<accession>A0A1G4JVJ3</accession>
<dbReference type="AlphaFoldDB" id="A0A1G4JVJ3"/>
<feature type="region of interest" description="Disordered" evidence="6">
    <location>
        <begin position="1"/>
        <end position="64"/>
    </location>
</feature>
<dbReference type="EMBL" id="LT598457">
    <property type="protein sequence ID" value="SCU95067.1"/>
    <property type="molecule type" value="Genomic_DNA"/>
</dbReference>
<feature type="compositionally biased region" description="Polar residues" evidence="6">
    <location>
        <begin position="311"/>
        <end position="336"/>
    </location>
</feature>
<dbReference type="GO" id="GO:0034599">
    <property type="term" value="P:cellular response to oxidative stress"/>
    <property type="evidence" value="ECO:0007669"/>
    <property type="project" value="EnsemblFungi"/>
</dbReference>
<feature type="compositionally biased region" description="Basic and acidic residues" evidence="6">
    <location>
        <begin position="48"/>
        <end position="64"/>
    </location>
</feature>
<dbReference type="InterPro" id="IPR046347">
    <property type="entry name" value="bZIP_sf"/>
</dbReference>
<dbReference type="SMART" id="SM00338">
    <property type="entry name" value="BRLZ"/>
    <property type="match status" value="1"/>
</dbReference>
<dbReference type="InterPro" id="IPR013910">
    <property type="entry name" value="TF_PAP1"/>
</dbReference>
<evidence type="ECO:0000313" key="8">
    <source>
        <dbReference type="EMBL" id="SCU95067.1"/>
    </source>
</evidence>
<feature type="domain" description="BZIP" evidence="7">
    <location>
        <begin position="32"/>
        <end position="95"/>
    </location>
</feature>
<dbReference type="Pfam" id="PF00170">
    <property type="entry name" value="bZIP_1"/>
    <property type="match status" value="1"/>
</dbReference>
<feature type="compositionally biased region" description="Polar residues" evidence="6">
    <location>
        <begin position="453"/>
        <end position="466"/>
    </location>
</feature>
<dbReference type="Gene3D" id="1.20.5.170">
    <property type="match status" value="1"/>
</dbReference>
<comment type="subcellular location">
    <subcellularLocation>
        <location evidence="2">Cytoplasm</location>
    </subcellularLocation>
    <subcellularLocation>
        <location evidence="1">Nucleus</location>
    </subcellularLocation>
</comment>
<dbReference type="GO" id="GO:0005737">
    <property type="term" value="C:cytoplasm"/>
    <property type="evidence" value="ECO:0007669"/>
    <property type="project" value="UniProtKB-SubCell"/>
</dbReference>
<feature type="compositionally biased region" description="Low complexity" evidence="6">
    <location>
        <begin position="295"/>
        <end position="307"/>
    </location>
</feature>
<gene>
    <name evidence="8" type="ORF">LADA_0G13234G</name>
</gene>
<evidence type="ECO:0000256" key="4">
    <source>
        <dbReference type="ARBA" id="ARBA00023163"/>
    </source>
</evidence>
<evidence type="ECO:0000256" key="3">
    <source>
        <dbReference type="ARBA" id="ARBA00023015"/>
    </source>
</evidence>
<dbReference type="SUPFAM" id="SSF57959">
    <property type="entry name" value="Leucine zipper domain"/>
    <property type="match status" value="1"/>
</dbReference>
<dbReference type="GO" id="GO:0001228">
    <property type="term" value="F:DNA-binding transcription activator activity, RNA polymerase II-specific"/>
    <property type="evidence" value="ECO:0007669"/>
    <property type="project" value="TreeGrafter"/>
</dbReference>
<feature type="region of interest" description="Disordered" evidence="6">
    <location>
        <begin position="452"/>
        <end position="486"/>
    </location>
</feature>
<evidence type="ECO:0000313" key="9">
    <source>
        <dbReference type="Proteomes" id="UP000190274"/>
    </source>
</evidence>
<protein>
    <submittedName>
        <fullName evidence="8">LADA_0G13234g1_1</fullName>
    </submittedName>
</protein>
<sequence>MTTIKRELDTPLVIDEASKRRGSKPGRKPLDSEAKNKRTAQNRAAQRAFRERKEKKMRELEDKVQQLEKVQEQNEMESGFLRTQLQQLIAEVQKYRPEQASDSQVLQYLAKSEQLQRSLQQRSRGRRSGSDSASRSRSRSRSGSRNPSTGTPSDPSEDASPTDIKDDALKIRENMQRKMNFTFEYPKNTPSSGSYNGTYRSPVGSVSTNGSNTSFGNKNLNFSGNTPSTSSGSLDLFSYNSDSQSLPKFTPSNYSGSLSNDFDFNSHFDEQVSEFCTQMNQVCGTRDCPIPKKTSVSSASNPSQASPLVQPRSNHSQSSHTALTNSPSVSSPSDLMNNLAKPAPAGHVPQEAPLTNSWDSPQFGHSGFGPELEDPTTKWLFAGTNTPGNATTVRASTNEADALPFIDASLAFPNDQEDQMFNNNSDDVLNQFFEDDPTVSQLTNEESNYDLFRQNSVPTPGAETQGSLSSADSRTSASRSSTSTAITDFGENAIGKSLKPSPSSVGEQSYENSAYDVVPARDGNLLKCTEIWDRITAHPKYSDLDIDGLCVELRTKAKCSEKGVVVNSDDVQRALGKHMS</sequence>
<evidence type="ECO:0000256" key="1">
    <source>
        <dbReference type="ARBA" id="ARBA00004123"/>
    </source>
</evidence>
<dbReference type="PROSITE" id="PS00036">
    <property type="entry name" value="BZIP_BASIC"/>
    <property type="match status" value="1"/>
</dbReference>
<dbReference type="GO" id="GO:0090575">
    <property type="term" value="C:RNA polymerase II transcription regulator complex"/>
    <property type="evidence" value="ECO:0007669"/>
    <property type="project" value="TreeGrafter"/>
</dbReference>
<dbReference type="Gene3D" id="1.10.238.100">
    <property type="entry name" value="YAP1 redox domain. Chain B"/>
    <property type="match status" value="1"/>
</dbReference>
<dbReference type="InterPro" id="IPR050936">
    <property type="entry name" value="AP-1-like"/>
</dbReference>
<dbReference type="InterPro" id="IPR023167">
    <property type="entry name" value="Yap1_redox_dom_sf"/>
</dbReference>
<evidence type="ECO:0000256" key="2">
    <source>
        <dbReference type="ARBA" id="ARBA00004496"/>
    </source>
</evidence>
<feature type="region of interest" description="Disordered" evidence="6">
    <location>
        <begin position="293"/>
        <end position="374"/>
    </location>
</feature>
<dbReference type="FunFam" id="1.20.5.170:FF:000067">
    <property type="entry name" value="BZIP transcription factor"/>
    <property type="match status" value="1"/>
</dbReference>
<feature type="region of interest" description="Disordered" evidence="6">
    <location>
        <begin position="115"/>
        <end position="164"/>
    </location>
</feature>
<dbReference type="PANTHER" id="PTHR40621">
    <property type="entry name" value="TRANSCRIPTION FACTOR KAPC-RELATED"/>
    <property type="match status" value="1"/>
</dbReference>
<evidence type="ECO:0000256" key="5">
    <source>
        <dbReference type="ARBA" id="ARBA00023242"/>
    </source>
</evidence>
<dbReference type="CDD" id="cd14688">
    <property type="entry name" value="bZIP_YAP"/>
    <property type="match status" value="1"/>
</dbReference>
<dbReference type="GO" id="GO:0009408">
    <property type="term" value="P:response to heat"/>
    <property type="evidence" value="ECO:0007669"/>
    <property type="project" value="EnsemblFungi"/>
</dbReference>
<dbReference type="PROSITE" id="PS50217">
    <property type="entry name" value="BZIP"/>
    <property type="match status" value="1"/>
</dbReference>
<dbReference type="InterPro" id="IPR004827">
    <property type="entry name" value="bZIP"/>
</dbReference>
<dbReference type="STRING" id="1266660.A0A1G4JVJ3"/>
<keyword evidence="3" id="KW-0805">Transcription regulation</keyword>